<proteinExistence type="predicted"/>
<dbReference type="InterPro" id="IPR011050">
    <property type="entry name" value="Pectin_lyase_fold/virulence"/>
</dbReference>
<reference evidence="2 3" key="1">
    <citation type="journal article" date="2013" name="Appl. Environ. Microbiol.">
        <title>Genome analysis suggests that the soil oligotrophic bacterium Agromonas oligotrophica (Bradyrhizobium oligotrophicum) is a nitrogen-fixing symbiont of Aeschynomene indica.</title>
        <authorList>
            <person name="Okubo T."/>
            <person name="Fukushima S."/>
            <person name="Itakura M."/>
            <person name="Oshima K."/>
            <person name="Longtonglang A."/>
            <person name="Teaumroong N."/>
            <person name="Mitsui H."/>
            <person name="Hattori M."/>
            <person name="Hattori R."/>
            <person name="Hattori T."/>
            <person name="Minamisawa K."/>
        </authorList>
    </citation>
    <scope>NUCLEOTIDE SEQUENCE [LARGE SCALE GENOMIC DNA]</scope>
    <source>
        <strain evidence="2 3">S58</strain>
    </source>
</reference>
<dbReference type="EMBL" id="AP012603">
    <property type="protein sequence ID" value="BAM88865.1"/>
    <property type="molecule type" value="Genomic_DNA"/>
</dbReference>
<dbReference type="AlphaFoldDB" id="M4ZRK0"/>
<dbReference type="HOGENOM" id="CLU_398309_0_0_5"/>
<keyword evidence="3" id="KW-1185">Reference proteome</keyword>
<organism evidence="2 3">
    <name type="scientific">Bradyrhizobium oligotrophicum S58</name>
    <dbReference type="NCBI Taxonomy" id="1245469"/>
    <lineage>
        <taxon>Bacteria</taxon>
        <taxon>Pseudomonadati</taxon>
        <taxon>Pseudomonadota</taxon>
        <taxon>Alphaproteobacteria</taxon>
        <taxon>Hyphomicrobiales</taxon>
        <taxon>Nitrobacteraceae</taxon>
        <taxon>Bradyrhizobium</taxon>
    </lineage>
</organism>
<dbReference type="eggNOG" id="ENOG5032PV1">
    <property type="taxonomic scope" value="Bacteria"/>
</dbReference>
<dbReference type="STRING" id="1245469.S58_28640"/>
<dbReference type="InterPro" id="IPR024535">
    <property type="entry name" value="RHGA/B-epi-like_pectate_lyase"/>
</dbReference>
<protein>
    <recommendedName>
        <fullName evidence="1">Rhamnogalacturonase A/B/Epimerase-like pectate lyase domain-containing protein</fullName>
    </recommendedName>
</protein>
<accession>M4ZRK0</accession>
<evidence type="ECO:0000313" key="3">
    <source>
        <dbReference type="Proteomes" id="UP000011841"/>
    </source>
</evidence>
<dbReference type="Proteomes" id="UP000011841">
    <property type="component" value="Chromosome"/>
</dbReference>
<dbReference type="Pfam" id="PF12708">
    <property type="entry name" value="Pect-lyase_RHGA_epim"/>
    <property type="match status" value="1"/>
</dbReference>
<dbReference type="InterPro" id="IPR012334">
    <property type="entry name" value="Pectin_lyas_fold"/>
</dbReference>
<evidence type="ECO:0000259" key="1">
    <source>
        <dbReference type="Pfam" id="PF12708"/>
    </source>
</evidence>
<dbReference type="Gene3D" id="2.160.20.10">
    <property type="entry name" value="Single-stranded right-handed beta-helix, Pectin lyase-like"/>
    <property type="match status" value="1"/>
</dbReference>
<gene>
    <name evidence="2" type="ORF">S58_28640</name>
</gene>
<dbReference type="SUPFAM" id="SSF51126">
    <property type="entry name" value="Pectin lyase-like"/>
    <property type="match status" value="1"/>
</dbReference>
<evidence type="ECO:0000313" key="2">
    <source>
        <dbReference type="EMBL" id="BAM88865.1"/>
    </source>
</evidence>
<name>M4ZRK0_9BRAD</name>
<sequence length="685" mass="72576">MRVVIPSKTQTPLLPCRSDWLRATGKRGRICLAATLAMLIVHGLSEPRAAAGETAVPTGAPALAGSLLPAERMVAWNPGLMSVGGIPNRTTIYRTLSPTGKDDTSAIQAALSSAPVGQVVMLGSGTFIVNEPLLINRPVTLRGAGAGTTRLLKSNGARARTPAVIAGTSGILTPVDPSSYRYDPKPVIIVGPSRWNNGPDSSASQNLLVDGAQGATTIRLTNTAGLRAGDVVLLDEASGASWQATPAGFPGAAKVWQGDRVAWNMHDPVQPGDDNGGANAEGPYDQTPGVLPKSMTWFARPDRATAEIKEIASVSGSAVTFTSPLTISYRISHQAQLTPYSTDPNSGGHAANNLDIHIAHAGVENLSILGGADGALRFEAAAYSWAKSIEVTQWLGEGVAIDNSFRVELRDSHIHAGSWPQPGGAGYAISLAWGSSEVLIENNILVDVCKNMVFRSSGAGSVVGYNYVDDSFDFDNPGWVEVGINASHMAGSHHVLFEGNLSHNADSDYTHGNAIYLTFFRNHLTGQRQRLDDRSGIRTAGLAYGSWWDSFVGNVLGRPGRMRGWTYDDPSMRSNTALWGRGGVGSVWMLGYDPERWTMAPDPKTLATVIRGGNFDYLTSKTVWADGLPAQPLPPSLYLNAKPGFFGNLPWPWVDPTGDAKLQTLPAKARLDAGTPFAVAPGATQ</sequence>
<feature type="domain" description="Rhamnogalacturonase A/B/Epimerase-like pectate lyase" evidence="1">
    <location>
        <begin position="101"/>
        <end position="157"/>
    </location>
</feature>
<dbReference type="KEGG" id="aol:S58_28640"/>
<dbReference type="PATRIC" id="fig|1245469.3.peg.2931"/>